<evidence type="ECO:0000313" key="3">
    <source>
        <dbReference type="WBParaSite" id="SSLN_0001557501-mRNA-1"/>
    </source>
</evidence>
<dbReference type="Proteomes" id="UP000275846">
    <property type="component" value="Unassembled WGS sequence"/>
</dbReference>
<name>A0A183TEW6_SCHSO</name>
<reference evidence="1 2" key="2">
    <citation type="submission" date="2018-11" db="EMBL/GenBank/DDBJ databases">
        <authorList>
            <consortium name="Pathogen Informatics"/>
        </authorList>
    </citation>
    <scope>NUCLEOTIDE SEQUENCE [LARGE SCALE GENOMIC DNA]</scope>
    <source>
        <strain evidence="1 2">NST_G2</strain>
    </source>
</reference>
<gene>
    <name evidence="1" type="ORF">SSLN_LOCUS15014</name>
</gene>
<reference evidence="3" key="1">
    <citation type="submission" date="2016-06" db="UniProtKB">
        <authorList>
            <consortium name="WormBaseParasite"/>
        </authorList>
    </citation>
    <scope>IDENTIFICATION</scope>
</reference>
<protein>
    <submittedName>
        <fullName evidence="3">3-isopropylmalate dehydratase large subunit</fullName>
    </submittedName>
</protein>
<accession>A0A183TEW6</accession>
<evidence type="ECO:0000313" key="1">
    <source>
        <dbReference type="EMBL" id="VDM01400.1"/>
    </source>
</evidence>
<dbReference type="AlphaFoldDB" id="A0A183TEW6"/>
<evidence type="ECO:0000313" key="2">
    <source>
        <dbReference type="Proteomes" id="UP000275846"/>
    </source>
</evidence>
<sequence>MHPCDLRRRRKVKEGFDQQETLLRAGAQKKAPVIVTISETMGIQDVPPTCNLLSPDARFEVTTEKPFVFASVQLLGGYAGPCGICPSPKQSSPFGMGET</sequence>
<proteinExistence type="predicted"/>
<dbReference type="WBParaSite" id="SSLN_0001557501-mRNA-1">
    <property type="protein sequence ID" value="SSLN_0001557501-mRNA-1"/>
    <property type="gene ID" value="SSLN_0001557501"/>
</dbReference>
<keyword evidence="2" id="KW-1185">Reference proteome</keyword>
<dbReference type="EMBL" id="UYSU01039520">
    <property type="protein sequence ID" value="VDM01400.1"/>
    <property type="molecule type" value="Genomic_DNA"/>
</dbReference>
<organism evidence="3">
    <name type="scientific">Schistocephalus solidus</name>
    <name type="common">Tapeworm</name>
    <dbReference type="NCBI Taxonomy" id="70667"/>
    <lineage>
        <taxon>Eukaryota</taxon>
        <taxon>Metazoa</taxon>
        <taxon>Spiralia</taxon>
        <taxon>Lophotrochozoa</taxon>
        <taxon>Platyhelminthes</taxon>
        <taxon>Cestoda</taxon>
        <taxon>Eucestoda</taxon>
        <taxon>Diphyllobothriidea</taxon>
        <taxon>Diphyllobothriidae</taxon>
        <taxon>Schistocephalus</taxon>
    </lineage>
</organism>